<organism evidence="18">
    <name type="scientific">Onchocerca flexuosa</name>
    <dbReference type="NCBI Taxonomy" id="387005"/>
    <lineage>
        <taxon>Eukaryota</taxon>
        <taxon>Metazoa</taxon>
        <taxon>Ecdysozoa</taxon>
        <taxon>Nematoda</taxon>
        <taxon>Chromadorea</taxon>
        <taxon>Rhabditida</taxon>
        <taxon>Spirurina</taxon>
        <taxon>Spiruromorpha</taxon>
        <taxon>Filarioidea</taxon>
        <taxon>Onchocercidae</taxon>
        <taxon>Onchocerca</taxon>
    </lineage>
</organism>
<comment type="similarity">
    <text evidence="2 13">Belongs to the heat shock protein 70 family.</text>
</comment>
<keyword evidence="7" id="KW-0378">Hydrolase</keyword>
<dbReference type="Gene3D" id="1.20.1270.10">
    <property type="match status" value="1"/>
</dbReference>
<dbReference type="PANTHER" id="PTHR19375">
    <property type="entry name" value="HEAT SHOCK PROTEIN 70KDA"/>
    <property type="match status" value="1"/>
</dbReference>
<dbReference type="EC" id="3.6.4.10" evidence="3"/>
<evidence type="ECO:0000256" key="14">
    <source>
        <dbReference type="SAM" id="Coils"/>
    </source>
</evidence>
<evidence type="ECO:0000256" key="4">
    <source>
        <dbReference type="ARBA" id="ARBA00019933"/>
    </source>
</evidence>
<evidence type="ECO:0000313" key="18">
    <source>
        <dbReference type="WBParaSite" id="OFLC_0000433101-mRNA-1"/>
    </source>
</evidence>
<keyword evidence="17" id="KW-1185">Reference proteome</keyword>
<dbReference type="WBParaSite" id="OFLC_0000433101-mRNA-1">
    <property type="protein sequence ID" value="OFLC_0000433101-mRNA-1"/>
    <property type="gene ID" value="OFLC_0000433101"/>
</dbReference>
<dbReference type="PROSITE" id="PS00297">
    <property type="entry name" value="HSP70_1"/>
    <property type="match status" value="1"/>
</dbReference>
<dbReference type="PRINTS" id="PR00301">
    <property type="entry name" value="HEATSHOCK70"/>
</dbReference>
<dbReference type="CDD" id="cd10241">
    <property type="entry name" value="ASKHA_NBD_HSP70_BiP"/>
    <property type="match status" value="1"/>
</dbReference>
<dbReference type="Gene3D" id="2.60.34.10">
    <property type="entry name" value="Substrate Binding Domain Of DNAk, Chain A, domain 1"/>
    <property type="match status" value="1"/>
</dbReference>
<feature type="coiled-coil region" evidence="14">
    <location>
        <begin position="315"/>
        <end position="342"/>
    </location>
</feature>
<proteinExistence type="inferred from homology"/>
<dbReference type="SUPFAM" id="SSF100934">
    <property type="entry name" value="Heat shock protein 70kD (HSP70), C-terminal subdomain"/>
    <property type="match status" value="1"/>
</dbReference>
<dbReference type="InterPro" id="IPR042050">
    <property type="entry name" value="BIP_NBD"/>
</dbReference>
<dbReference type="SUPFAM" id="SSF53067">
    <property type="entry name" value="Actin-like ATPase domain"/>
    <property type="match status" value="2"/>
</dbReference>
<dbReference type="FunFam" id="3.30.30.30:FF:000001">
    <property type="entry name" value="heat shock 70 kDa protein-like"/>
    <property type="match status" value="1"/>
</dbReference>
<keyword evidence="8" id="KW-0256">Endoplasmic reticulum</keyword>
<keyword evidence="9 13" id="KW-0067">ATP-binding</keyword>
<keyword evidence="5 15" id="KW-0732">Signal</keyword>
<dbReference type="GO" id="GO:0005524">
    <property type="term" value="F:ATP binding"/>
    <property type="evidence" value="ECO:0007669"/>
    <property type="project" value="UniProtKB-KW"/>
</dbReference>
<dbReference type="EMBL" id="UZAJ01003242">
    <property type="protein sequence ID" value="VDO39660.1"/>
    <property type="molecule type" value="Genomic_DNA"/>
</dbReference>
<dbReference type="InterPro" id="IPR013126">
    <property type="entry name" value="Hsp_70_fam"/>
</dbReference>
<evidence type="ECO:0000256" key="13">
    <source>
        <dbReference type="RuleBase" id="RU003322"/>
    </source>
</evidence>
<evidence type="ECO:0000313" key="16">
    <source>
        <dbReference type="EMBL" id="VDO39660.1"/>
    </source>
</evidence>
<evidence type="ECO:0000256" key="2">
    <source>
        <dbReference type="ARBA" id="ARBA00007381"/>
    </source>
</evidence>
<dbReference type="FunFam" id="3.30.420.40:FF:000020">
    <property type="entry name" value="Chaperone protein HscA homolog"/>
    <property type="match status" value="1"/>
</dbReference>
<dbReference type="InterPro" id="IPR029048">
    <property type="entry name" value="HSP70_C_sf"/>
</dbReference>
<evidence type="ECO:0000256" key="15">
    <source>
        <dbReference type="SAM" id="SignalP"/>
    </source>
</evidence>
<keyword evidence="10" id="KW-0143">Chaperone</keyword>
<evidence type="ECO:0000256" key="8">
    <source>
        <dbReference type="ARBA" id="ARBA00022824"/>
    </source>
</evidence>
<dbReference type="Pfam" id="PF00012">
    <property type="entry name" value="HSP70"/>
    <property type="match status" value="1"/>
</dbReference>
<dbReference type="FunFam" id="3.90.640.10:FF:000153">
    <property type="entry name" value="Endoplasmic reticulum chaperone BiP"/>
    <property type="match status" value="1"/>
</dbReference>
<dbReference type="PROSITE" id="PS01036">
    <property type="entry name" value="HSP70_3"/>
    <property type="match status" value="1"/>
</dbReference>
<dbReference type="GO" id="GO:0030968">
    <property type="term" value="P:endoplasmic reticulum unfolded protein response"/>
    <property type="evidence" value="ECO:0007669"/>
    <property type="project" value="UniProtKB-ARBA"/>
</dbReference>
<feature type="signal peptide" evidence="15">
    <location>
        <begin position="1"/>
        <end position="19"/>
    </location>
</feature>
<evidence type="ECO:0000256" key="5">
    <source>
        <dbReference type="ARBA" id="ARBA00022729"/>
    </source>
</evidence>
<dbReference type="InterPro" id="IPR043129">
    <property type="entry name" value="ATPase_NBD"/>
</dbReference>
<dbReference type="AlphaFoldDB" id="A0A183HA20"/>
<protein>
    <recommendedName>
        <fullName evidence="12">Endoplasmic reticulum chaperone BIP</fullName>
        <ecNumber evidence="3">3.6.4.10</ecNumber>
    </recommendedName>
    <alternativeName>
        <fullName evidence="4">Endoplasmic reticulum chaperone BiP</fullName>
    </alternativeName>
</protein>
<evidence type="ECO:0000313" key="17">
    <source>
        <dbReference type="Proteomes" id="UP000267606"/>
    </source>
</evidence>
<dbReference type="InterPro" id="IPR018181">
    <property type="entry name" value="Heat_shock_70_CS"/>
</dbReference>
<reference evidence="16 17" key="2">
    <citation type="submission" date="2018-11" db="EMBL/GenBank/DDBJ databases">
        <authorList>
            <consortium name="Pathogen Informatics"/>
        </authorList>
    </citation>
    <scope>NUCLEOTIDE SEQUENCE [LARGE SCALE GENOMIC DNA]</scope>
</reference>
<dbReference type="Gene3D" id="3.90.640.10">
    <property type="entry name" value="Actin, Chain A, domain 4"/>
    <property type="match status" value="1"/>
</dbReference>
<evidence type="ECO:0000256" key="7">
    <source>
        <dbReference type="ARBA" id="ARBA00022801"/>
    </source>
</evidence>
<evidence type="ECO:0000256" key="9">
    <source>
        <dbReference type="ARBA" id="ARBA00022840"/>
    </source>
</evidence>
<evidence type="ECO:0000256" key="12">
    <source>
        <dbReference type="ARBA" id="ARBA00069311"/>
    </source>
</evidence>
<dbReference type="STRING" id="387005.A0A183HA20"/>
<evidence type="ECO:0000256" key="3">
    <source>
        <dbReference type="ARBA" id="ARBA00012554"/>
    </source>
</evidence>
<keyword evidence="6 13" id="KW-0547">Nucleotide-binding</keyword>
<dbReference type="PROSITE" id="PS00329">
    <property type="entry name" value="HSP70_2"/>
    <property type="match status" value="1"/>
</dbReference>
<comment type="catalytic activity">
    <reaction evidence="11">
        <text>ATP + H2O = ADP + phosphate + H(+)</text>
        <dbReference type="Rhea" id="RHEA:13065"/>
        <dbReference type="ChEBI" id="CHEBI:15377"/>
        <dbReference type="ChEBI" id="CHEBI:15378"/>
        <dbReference type="ChEBI" id="CHEBI:30616"/>
        <dbReference type="ChEBI" id="CHEBI:43474"/>
        <dbReference type="ChEBI" id="CHEBI:456216"/>
        <dbReference type="EC" id="3.6.4.10"/>
    </reaction>
</comment>
<evidence type="ECO:0000256" key="6">
    <source>
        <dbReference type="ARBA" id="ARBA00022741"/>
    </source>
</evidence>
<dbReference type="GO" id="GO:0140662">
    <property type="term" value="F:ATP-dependent protein folding chaperone"/>
    <property type="evidence" value="ECO:0007669"/>
    <property type="project" value="InterPro"/>
</dbReference>
<dbReference type="Proteomes" id="UP000267606">
    <property type="component" value="Unassembled WGS sequence"/>
</dbReference>
<dbReference type="FunFam" id="2.60.34.10:FF:000002">
    <property type="entry name" value="Heat shock 70 kDa"/>
    <property type="match status" value="1"/>
</dbReference>
<dbReference type="Gene3D" id="3.30.420.40">
    <property type="match status" value="2"/>
</dbReference>
<evidence type="ECO:0000256" key="10">
    <source>
        <dbReference type="ARBA" id="ARBA00023186"/>
    </source>
</evidence>
<evidence type="ECO:0000256" key="1">
    <source>
        <dbReference type="ARBA" id="ARBA00004319"/>
    </source>
</evidence>
<feature type="chain" id="PRO_5044552452" description="Endoplasmic reticulum chaperone BIP" evidence="15">
    <location>
        <begin position="20"/>
        <end position="674"/>
    </location>
</feature>
<dbReference type="GO" id="GO:0005788">
    <property type="term" value="C:endoplasmic reticulum lumen"/>
    <property type="evidence" value="ECO:0007669"/>
    <property type="project" value="UniProtKB-SubCell"/>
</dbReference>
<dbReference type="SUPFAM" id="SSF100920">
    <property type="entry name" value="Heat shock protein 70kD (HSP70), peptide-binding domain"/>
    <property type="match status" value="1"/>
</dbReference>
<dbReference type="FunFam" id="3.30.420.40:FF:000720">
    <property type="entry name" value="Endoplasmic reticulum chaperone BiP"/>
    <property type="match status" value="1"/>
</dbReference>
<sequence>MKTLPLFLIASLLIVDVFSRDKENSKKDDSKEEKDVKYGTIIGIDLGTTYSCVGVYKNGRVEIIANEQGNRITPSYVAFTGDGGERLIGDAAKNQLTTNPENTVFDVKRLIGREYKDSTVQQDIKHWPFNVLDKGNKPMVRVAVGKNEKTFAPEEISAMVLGKMKEIAEAYLGKEVKHAVVTVPAYFNDAQRQATKDAGTIAGLNVVRIINEPTAAAIAYGLDKKEGKFLQILWVSGRLWFCFKLLVFIFLQSERNILVFDLGGGTFDVSILTIDNGVFEVLATNGDTHLGGEDFDQRVMEHFIKVFKKRTGKDLRKDTRAVQKLRREVEKAKRALSTQHQVRLEIESLYENEDFSETLTRAKFEELNMDLFRATMKPVLEDSDLKKNEIDEIVLVGGSTRIPKVQQLLKEFFNGKEPSRGINPDEAVAYGAAVQAGVISGEESTGDIVLLDVNPLTLGIETVGGVMTKLIQRNTVIPTKKSQIFSTAADNQPTVTIQVYEGERPMTKDNHILGKFDLTGIPPAPRGVPQIEVTFEIDVNGILHVTAEDKGTGNKNKITITNDHNRLSPEDIERMINDAEKFADDDKKIKEQVEARNELESYAYSLKNQINDKEKLGGKLDDSDKKTIETALDDAISWLESHRVGFIFFIHYFTRMEFLEVLNSFASCLCFPSK</sequence>
<comment type="subcellular location">
    <subcellularLocation>
        <location evidence="1">Endoplasmic reticulum lumen</location>
    </subcellularLocation>
</comment>
<dbReference type="GO" id="GO:0016787">
    <property type="term" value="F:hydrolase activity"/>
    <property type="evidence" value="ECO:0007669"/>
    <property type="project" value="UniProtKB-KW"/>
</dbReference>
<evidence type="ECO:0000256" key="11">
    <source>
        <dbReference type="ARBA" id="ARBA00048056"/>
    </source>
</evidence>
<reference evidence="18" key="1">
    <citation type="submission" date="2016-06" db="UniProtKB">
        <authorList>
            <consortium name="WormBaseParasite"/>
        </authorList>
    </citation>
    <scope>IDENTIFICATION</scope>
</reference>
<accession>A0A183HA20</accession>
<keyword evidence="14" id="KW-0175">Coiled coil</keyword>
<gene>
    <name evidence="16" type="ORF">OFLC_LOCUS4332</name>
</gene>
<name>A0A183HA20_9BILA</name>
<dbReference type="InterPro" id="IPR029047">
    <property type="entry name" value="HSP70_peptide-bd_sf"/>
</dbReference>